<gene>
    <name evidence="2" type="ORF">AN218_22390</name>
</gene>
<dbReference type="GO" id="GO:0016137">
    <property type="term" value="P:glycoside metabolic process"/>
    <property type="evidence" value="ECO:0007669"/>
    <property type="project" value="UniProtKB-ARBA"/>
</dbReference>
<dbReference type="Gene3D" id="3.40.50.10320">
    <property type="entry name" value="LmbE-like"/>
    <property type="match status" value="1"/>
</dbReference>
<protein>
    <recommendedName>
        <fullName evidence="4">GlcNAc-PI de-N-acetylase</fullName>
    </recommendedName>
</protein>
<dbReference type="Pfam" id="PF02585">
    <property type="entry name" value="PIG-L"/>
    <property type="match status" value="1"/>
</dbReference>
<organism evidence="2 3">
    <name type="scientific">Streptomyces nanshensis</name>
    <dbReference type="NCBI Taxonomy" id="518642"/>
    <lineage>
        <taxon>Bacteria</taxon>
        <taxon>Bacillati</taxon>
        <taxon>Actinomycetota</taxon>
        <taxon>Actinomycetes</taxon>
        <taxon>Kitasatosporales</taxon>
        <taxon>Streptomycetaceae</taxon>
        <taxon>Streptomyces</taxon>
    </lineage>
</organism>
<evidence type="ECO:0008006" key="4">
    <source>
        <dbReference type="Google" id="ProtNLM"/>
    </source>
</evidence>
<reference evidence="2 3" key="1">
    <citation type="journal article" date="2016" name="Front. Microbiol.">
        <title>Comparative Genomics Analysis of Streptomyces Species Reveals Their Adaptation to the Marine Environment and Their Diversity at the Genomic Level.</title>
        <authorList>
            <person name="Tian X."/>
            <person name="Zhang Z."/>
            <person name="Yang T."/>
            <person name="Chen M."/>
            <person name="Li J."/>
            <person name="Chen F."/>
            <person name="Yang J."/>
            <person name="Li W."/>
            <person name="Zhang B."/>
            <person name="Zhang Z."/>
            <person name="Wu J."/>
            <person name="Zhang C."/>
            <person name="Long L."/>
            <person name="Xiao J."/>
        </authorList>
    </citation>
    <scope>NUCLEOTIDE SEQUENCE [LARGE SCALE GENOMIC DNA]</scope>
    <source>
        <strain evidence="2 3">SCSIO 10429</strain>
    </source>
</reference>
<dbReference type="AlphaFoldDB" id="A0A1E7KZ89"/>
<accession>A0A1E7KZ89</accession>
<dbReference type="PANTHER" id="PTHR12993">
    <property type="entry name" value="N-ACETYLGLUCOSAMINYL-PHOSPHATIDYLINOSITOL DE-N-ACETYLASE-RELATED"/>
    <property type="match status" value="1"/>
</dbReference>
<dbReference type="GO" id="GO:0016811">
    <property type="term" value="F:hydrolase activity, acting on carbon-nitrogen (but not peptide) bonds, in linear amides"/>
    <property type="evidence" value="ECO:0007669"/>
    <property type="project" value="TreeGrafter"/>
</dbReference>
<sequence>MSILVFAPHPDDEVLGCGGSIAAHVADGRRVQIAYLSSGERGVPGVEVEDAGVLREGEARQAAGILGVSEGDLHFLRLPDGGFDPGAAEQFGAVLGLLRRLRPAVVYLPHPGDGSFDHQQAHRLVWRALEMSGSRNYTLAGEPHWVPTVLGYEVWEPLRRPALLVDLGKAADRKERALSCYGSQGKGPGQAEHTGSGALAMARWRGAVTTGGCREAFAVLRLDAAAVAW</sequence>
<dbReference type="InterPro" id="IPR003737">
    <property type="entry name" value="GlcNAc_PI_deacetylase-related"/>
</dbReference>
<dbReference type="Proteomes" id="UP000176005">
    <property type="component" value="Unassembled WGS sequence"/>
</dbReference>
<keyword evidence="1" id="KW-0862">Zinc</keyword>
<name>A0A1E7KZ89_9ACTN</name>
<dbReference type="PANTHER" id="PTHR12993:SF11">
    <property type="entry name" value="N-ACETYLGLUCOSAMINYL-PHOSPHATIDYLINOSITOL DE-N-ACETYLASE"/>
    <property type="match status" value="1"/>
</dbReference>
<keyword evidence="3" id="KW-1185">Reference proteome</keyword>
<dbReference type="InterPro" id="IPR024078">
    <property type="entry name" value="LmbE-like_dom_sf"/>
</dbReference>
<dbReference type="PATRIC" id="fig|518642.10.peg.4722"/>
<evidence type="ECO:0000313" key="3">
    <source>
        <dbReference type="Proteomes" id="UP000176005"/>
    </source>
</evidence>
<evidence type="ECO:0000256" key="1">
    <source>
        <dbReference type="ARBA" id="ARBA00022833"/>
    </source>
</evidence>
<comment type="caution">
    <text evidence="2">The sequence shown here is derived from an EMBL/GenBank/DDBJ whole genome shotgun (WGS) entry which is preliminary data.</text>
</comment>
<evidence type="ECO:0000313" key="2">
    <source>
        <dbReference type="EMBL" id="OEV09225.1"/>
    </source>
</evidence>
<proteinExistence type="predicted"/>
<dbReference type="SUPFAM" id="SSF102588">
    <property type="entry name" value="LmbE-like"/>
    <property type="match status" value="1"/>
</dbReference>
<dbReference type="EMBL" id="LJGW01000377">
    <property type="protein sequence ID" value="OEV09225.1"/>
    <property type="molecule type" value="Genomic_DNA"/>
</dbReference>
<dbReference type="RefSeq" id="WP_070018693.1">
    <property type="nucleotide sequence ID" value="NZ_LJGW01000377.1"/>
</dbReference>